<keyword evidence="1" id="KW-0472">Membrane</keyword>
<organism evidence="2 3">
    <name type="scientific">Antarctobacter heliothermus</name>
    <dbReference type="NCBI Taxonomy" id="74033"/>
    <lineage>
        <taxon>Bacteria</taxon>
        <taxon>Pseudomonadati</taxon>
        <taxon>Pseudomonadota</taxon>
        <taxon>Alphaproteobacteria</taxon>
        <taxon>Rhodobacterales</taxon>
        <taxon>Roseobacteraceae</taxon>
        <taxon>Antarctobacter</taxon>
    </lineage>
</organism>
<feature type="transmembrane region" description="Helical" evidence="1">
    <location>
        <begin position="17"/>
        <end position="43"/>
    </location>
</feature>
<evidence type="ECO:0000256" key="1">
    <source>
        <dbReference type="SAM" id="Phobius"/>
    </source>
</evidence>
<accession>A0A239HD68</accession>
<dbReference type="Proteomes" id="UP000198440">
    <property type="component" value="Unassembled WGS sequence"/>
</dbReference>
<dbReference type="Gene3D" id="3.30.700.10">
    <property type="entry name" value="Glycoprotein, Type 4 Pilin"/>
    <property type="match status" value="1"/>
</dbReference>
<dbReference type="InterPro" id="IPR012902">
    <property type="entry name" value="N_methyl_site"/>
</dbReference>
<evidence type="ECO:0000313" key="3">
    <source>
        <dbReference type="Proteomes" id="UP000198440"/>
    </source>
</evidence>
<dbReference type="RefSeq" id="WP_089278849.1">
    <property type="nucleotide sequence ID" value="NZ_FZON01000033.1"/>
</dbReference>
<dbReference type="SUPFAM" id="SSF54523">
    <property type="entry name" value="Pili subunits"/>
    <property type="match status" value="1"/>
</dbReference>
<name>A0A239HD68_9RHOB</name>
<keyword evidence="1" id="KW-1133">Transmembrane helix</keyword>
<sequence>MDAGVAPREAGFSLLELMVSVAVLAVLAVGAGLATGSAVSPAARDAERFRRAHDQNWALAILGREQRGLSVTPEALTLTRKGEDGWDTGARLYDWRGQAQFSASGPLPDPGTPDIVFRSDGTGTAFALVFSSRRGAAWRCASDGWSKLTCTAQ</sequence>
<dbReference type="InterPro" id="IPR045584">
    <property type="entry name" value="Pilin-like"/>
</dbReference>
<dbReference type="AlphaFoldDB" id="A0A239HD68"/>
<dbReference type="NCBIfam" id="TIGR02532">
    <property type="entry name" value="IV_pilin_GFxxxE"/>
    <property type="match status" value="1"/>
</dbReference>
<protein>
    <submittedName>
        <fullName evidence="2">Prepilin-type N-terminal cleavage/methylation domain-containing protein</fullName>
    </submittedName>
</protein>
<gene>
    <name evidence="2" type="ORF">SAMN04488078_103310</name>
</gene>
<evidence type="ECO:0000313" key="2">
    <source>
        <dbReference type="EMBL" id="SNS79386.1"/>
    </source>
</evidence>
<keyword evidence="1" id="KW-0812">Transmembrane</keyword>
<reference evidence="2 3" key="1">
    <citation type="submission" date="2017-06" db="EMBL/GenBank/DDBJ databases">
        <authorList>
            <person name="Kim H.J."/>
            <person name="Triplett B.A."/>
        </authorList>
    </citation>
    <scope>NUCLEOTIDE SEQUENCE [LARGE SCALE GENOMIC DNA]</scope>
    <source>
        <strain evidence="2 3">DSM 11445</strain>
    </source>
</reference>
<proteinExistence type="predicted"/>
<dbReference type="EMBL" id="FZON01000033">
    <property type="protein sequence ID" value="SNS79386.1"/>
    <property type="molecule type" value="Genomic_DNA"/>
</dbReference>
<dbReference type="Pfam" id="PF07963">
    <property type="entry name" value="N_methyl"/>
    <property type="match status" value="1"/>
</dbReference>
<dbReference type="PROSITE" id="PS00409">
    <property type="entry name" value="PROKAR_NTER_METHYL"/>
    <property type="match status" value="1"/>
</dbReference>